<dbReference type="GeneID" id="100906820"/>
<accession>A0AAJ7L8I4</accession>
<organism evidence="2 3">
    <name type="scientific">Galendromus occidentalis</name>
    <name type="common">western predatory mite</name>
    <dbReference type="NCBI Taxonomy" id="34638"/>
    <lineage>
        <taxon>Eukaryota</taxon>
        <taxon>Metazoa</taxon>
        <taxon>Ecdysozoa</taxon>
        <taxon>Arthropoda</taxon>
        <taxon>Chelicerata</taxon>
        <taxon>Arachnida</taxon>
        <taxon>Acari</taxon>
        <taxon>Parasitiformes</taxon>
        <taxon>Mesostigmata</taxon>
        <taxon>Gamasina</taxon>
        <taxon>Phytoseioidea</taxon>
        <taxon>Phytoseiidae</taxon>
        <taxon>Typhlodrominae</taxon>
        <taxon>Galendromus</taxon>
    </lineage>
</organism>
<keyword evidence="2" id="KW-1185">Reference proteome</keyword>
<evidence type="ECO:0000256" key="1">
    <source>
        <dbReference type="SAM" id="MobiDB-lite"/>
    </source>
</evidence>
<reference evidence="3" key="1">
    <citation type="submission" date="2025-08" db="UniProtKB">
        <authorList>
            <consortium name="RefSeq"/>
        </authorList>
    </citation>
    <scope>IDENTIFICATION</scope>
</reference>
<feature type="region of interest" description="Disordered" evidence="1">
    <location>
        <begin position="205"/>
        <end position="229"/>
    </location>
</feature>
<name>A0AAJ7L8I4_9ACAR</name>
<dbReference type="AlphaFoldDB" id="A0AAJ7L8I4"/>
<evidence type="ECO:0000313" key="2">
    <source>
        <dbReference type="Proteomes" id="UP000694867"/>
    </source>
</evidence>
<sequence>MSHDAPRPGGVLMYSPPKRDKKKESTSNPSEFLLLKPFSRSPNLQIVVPKPGESRSTLLTVQNIDDYSSRVYFKIPADKKIVIRPEALIIHPQSVEVFEIIAVEAEESFRVTIQVFAPDIKYYRGGQVSVAVNVKKIVNSEKKKKPKPVIPLVKPKAVTVPQEFIFQPSREERKRGASKEHIDTVIEIPQQKTFDVPVDKDATTDLEQIRRYSSSPATPKDASRLKAKA</sequence>
<dbReference type="KEGG" id="goe:100906820"/>
<feature type="region of interest" description="Disordered" evidence="1">
    <location>
        <begin position="1"/>
        <end position="30"/>
    </location>
</feature>
<dbReference type="RefSeq" id="XP_018497534.1">
    <property type="nucleotide sequence ID" value="XM_018642018.1"/>
</dbReference>
<proteinExistence type="predicted"/>
<gene>
    <name evidence="3" type="primary">LOC100906820</name>
</gene>
<protein>
    <submittedName>
        <fullName evidence="3">Uncharacterized protein LOC100906820</fullName>
    </submittedName>
</protein>
<evidence type="ECO:0000313" key="3">
    <source>
        <dbReference type="RefSeq" id="XP_018497534.1"/>
    </source>
</evidence>
<dbReference type="Proteomes" id="UP000694867">
    <property type="component" value="Unplaced"/>
</dbReference>